<evidence type="ECO:0000259" key="8">
    <source>
        <dbReference type="SMART" id="SM00849"/>
    </source>
</evidence>
<keyword evidence="4 6" id="KW-1133">Transmembrane helix</keyword>
<evidence type="ECO:0000256" key="2">
    <source>
        <dbReference type="ARBA" id="ARBA00022475"/>
    </source>
</evidence>
<feature type="transmembrane region" description="Helical" evidence="6">
    <location>
        <begin position="356"/>
        <end position="373"/>
    </location>
</feature>
<dbReference type="Pfam" id="PF13567">
    <property type="entry name" value="DUF4131"/>
    <property type="match status" value="1"/>
</dbReference>
<keyword evidence="5 6" id="KW-0472">Membrane</keyword>
<feature type="transmembrane region" description="Helical" evidence="6">
    <location>
        <begin position="477"/>
        <end position="495"/>
    </location>
</feature>
<feature type="transmembrane region" description="Helical" evidence="6">
    <location>
        <begin position="283"/>
        <end position="307"/>
    </location>
</feature>
<dbReference type="EMBL" id="CP159578">
    <property type="protein sequence ID" value="XCJ81254.1"/>
    <property type="molecule type" value="Genomic_DNA"/>
</dbReference>
<dbReference type="SUPFAM" id="SSF56281">
    <property type="entry name" value="Metallo-hydrolase/oxidoreductase"/>
    <property type="match status" value="1"/>
</dbReference>
<dbReference type="InterPro" id="IPR001279">
    <property type="entry name" value="Metallo-B-lactamas"/>
</dbReference>
<comment type="subcellular location">
    <subcellularLocation>
        <location evidence="1">Cell membrane</location>
        <topology evidence="1">Multi-pass membrane protein</topology>
    </subcellularLocation>
</comment>
<dbReference type="RefSeq" id="WP_353982012.1">
    <property type="nucleotide sequence ID" value="NZ_CP159578.1"/>
</dbReference>
<dbReference type="InterPro" id="IPR035681">
    <property type="entry name" value="ComA-like_MBL"/>
</dbReference>
<dbReference type="InterPro" id="IPR025405">
    <property type="entry name" value="DUF4131"/>
</dbReference>
<reference evidence="9" key="1">
    <citation type="submission" date="2024-06" db="EMBL/GenBank/DDBJ databases">
        <title>Complete genome of Salinicola endophyticus HNIBRBA4755.</title>
        <authorList>
            <person name="Shin S.Y."/>
            <person name="Kang H."/>
            <person name="Song J."/>
        </authorList>
    </citation>
    <scope>NUCLEOTIDE SEQUENCE</scope>
    <source>
        <strain evidence="9">HNIBRBA4755</strain>
    </source>
</reference>
<accession>A0AB74UHW2</accession>
<gene>
    <name evidence="9" type="ORF">ABV408_08760</name>
</gene>
<protein>
    <submittedName>
        <fullName evidence="9">DNA internalization-related competence protein ComEC/Rec2</fullName>
    </submittedName>
</protein>
<dbReference type="NCBIfam" id="TIGR00360">
    <property type="entry name" value="ComEC_N-term"/>
    <property type="match status" value="1"/>
</dbReference>
<evidence type="ECO:0000313" key="9">
    <source>
        <dbReference type="EMBL" id="XCJ81254.1"/>
    </source>
</evidence>
<dbReference type="CDD" id="cd07731">
    <property type="entry name" value="ComA-like_MBL-fold"/>
    <property type="match status" value="1"/>
</dbReference>
<keyword evidence="2" id="KW-1003">Cell membrane</keyword>
<feature type="transmembrane region" description="Helical" evidence="6">
    <location>
        <begin position="251"/>
        <end position="271"/>
    </location>
</feature>
<dbReference type="GO" id="GO:0030420">
    <property type="term" value="P:establishment of competence for transformation"/>
    <property type="evidence" value="ECO:0007669"/>
    <property type="project" value="InterPro"/>
</dbReference>
<feature type="transmembrane region" description="Helical" evidence="6">
    <location>
        <begin position="29"/>
        <end position="52"/>
    </location>
</feature>
<dbReference type="SMART" id="SM00849">
    <property type="entry name" value="Lactamase_B"/>
    <property type="match status" value="1"/>
</dbReference>
<feature type="transmembrane region" description="Helical" evidence="6">
    <location>
        <begin position="379"/>
        <end position="405"/>
    </location>
</feature>
<evidence type="ECO:0000256" key="4">
    <source>
        <dbReference type="ARBA" id="ARBA00022989"/>
    </source>
</evidence>
<dbReference type="Pfam" id="PF00753">
    <property type="entry name" value="Lactamase_B"/>
    <property type="match status" value="1"/>
</dbReference>
<dbReference type="InterPro" id="IPR052159">
    <property type="entry name" value="Competence_DNA_uptake"/>
</dbReference>
<evidence type="ECO:0000256" key="1">
    <source>
        <dbReference type="ARBA" id="ARBA00004651"/>
    </source>
</evidence>
<dbReference type="InterPro" id="IPR004797">
    <property type="entry name" value="Competence_ComEC/Rec2"/>
</dbReference>
<dbReference type="PANTHER" id="PTHR30619">
    <property type="entry name" value="DNA INTERNALIZATION/COMPETENCE PROTEIN COMEC/REC2"/>
    <property type="match status" value="1"/>
</dbReference>
<feature type="domain" description="Metallo-beta-lactamase" evidence="8">
    <location>
        <begin position="536"/>
        <end position="717"/>
    </location>
</feature>
<keyword evidence="3 6" id="KW-0812">Transmembrane</keyword>
<feature type="signal peptide" evidence="7">
    <location>
        <begin position="1"/>
        <end position="19"/>
    </location>
</feature>
<feature type="transmembrane region" description="Helical" evidence="6">
    <location>
        <begin position="502"/>
        <end position="521"/>
    </location>
</feature>
<dbReference type="Pfam" id="PF03772">
    <property type="entry name" value="Competence"/>
    <property type="match status" value="1"/>
</dbReference>
<keyword evidence="7" id="KW-0732">Signal</keyword>
<feature type="transmembrane region" description="Helical" evidence="6">
    <location>
        <begin position="417"/>
        <end position="438"/>
    </location>
</feature>
<dbReference type="AlphaFoldDB" id="A0AB74UHW2"/>
<evidence type="ECO:0000256" key="6">
    <source>
        <dbReference type="SAM" id="Phobius"/>
    </source>
</evidence>
<evidence type="ECO:0000256" key="3">
    <source>
        <dbReference type="ARBA" id="ARBA00022692"/>
    </source>
</evidence>
<feature type="transmembrane region" description="Helical" evidence="6">
    <location>
        <begin position="59"/>
        <end position="81"/>
    </location>
</feature>
<dbReference type="NCBIfam" id="TIGR00361">
    <property type="entry name" value="ComEC_Rec2"/>
    <property type="match status" value="1"/>
</dbReference>
<dbReference type="GO" id="GO:0005886">
    <property type="term" value="C:plasma membrane"/>
    <property type="evidence" value="ECO:0007669"/>
    <property type="project" value="UniProtKB-SubCell"/>
</dbReference>
<feature type="transmembrane region" description="Helical" evidence="6">
    <location>
        <begin position="331"/>
        <end position="349"/>
    </location>
</feature>
<evidence type="ECO:0000256" key="7">
    <source>
        <dbReference type="SAM" id="SignalP"/>
    </source>
</evidence>
<dbReference type="Gene3D" id="3.60.15.10">
    <property type="entry name" value="Ribonuclease Z/Hydroxyacylglutathione hydrolase-like"/>
    <property type="match status" value="1"/>
</dbReference>
<sequence length="784" mass="84878">MTACWWACRPGLAMPLALAAIAGAVAGEALPAVTGVGLALLGSALLLGAIVWRRVGRSGAWSLTGGGLCLLVAAWCALVLVHDRAGRLPELLAGQEFRLQGVVESLQRDGRRTRFVLHVTRCEALAQPVACPPLGQVRLSWYADNSLAMGERWALTARLRPPLGFANPDTFDYAAWLRREHIHALGYVRAEETARRLAPAPFSLRRVALERLAAVPMSALGKRWLAALTLGAGDGLTAADWERLNATGTTHLMVISGLHVGMVAALMLWLLRRLARWFAPTAWRLAAWPWVGAALAAFAYASLAGFAPPTLRAVLMTTIGLWVASGRHAPGWWQAWWLALALVVVADPMAPWRPGVWLSFTAVAVLILAWSGRPRPRGIRGWCLALLRTQWLLAPVMAAAVLLAIGRLAPAAPLINLLAVPVVGSLMVPLGFCGWLWVAWPTLAGWVWAPFDLLARGVAEALTWSAQIVPLWQPAAWWHWPLALALLLWAVLWLLPGLALRLRLWFSALLLVSVALLRVPLLPPDTLVVTVYDVGQGQLVELRSRHQRVLVDTGPRFGSGFMPLTLLWPPGQRFDAVVVSHSDRDHAGGVPALQARHRVDRWWAPRGNTLGLPSRPCVAGEAWHADGADWRFLSPPPGAASLPRNDRSCVLLVTLGSRRVLITGDAGVAIERHQLLPQLGMGRIDVLVAGHHGSVTSSAPSFVAATHPREVVFSSGRHNPFGHPREAVVARFLAAGSRVWNTAYDGAVRFVLSASGIEVETQRHPGWSRRATVDTGDVGVESSP</sequence>
<proteinExistence type="predicted"/>
<dbReference type="PANTHER" id="PTHR30619:SF1">
    <property type="entry name" value="RECOMBINATION PROTEIN 2"/>
    <property type="match status" value="1"/>
</dbReference>
<organism evidence="9">
    <name type="scientific">Salinicola endophyticus</name>
    <dbReference type="NCBI Taxonomy" id="1949083"/>
    <lineage>
        <taxon>Bacteria</taxon>
        <taxon>Pseudomonadati</taxon>
        <taxon>Pseudomonadota</taxon>
        <taxon>Gammaproteobacteria</taxon>
        <taxon>Oceanospirillales</taxon>
        <taxon>Halomonadaceae</taxon>
        <taxon>Salinicola</taxon>
    </lineage>
</organism>
<dbReference type="InterPro" id="IPR036866">
    <property type="entry name" value="RibonucZ/Hydroxyglut_hydro"/>
</dbReference>
<evidence type="ECO:0000256" key="5">
    <source>
        <dbReference type="ARBA" id="ARBA00023136"/>
    </source>
</evidence>
<feature type="chain" id="PRO_5044492855" evidence="7">
    <location>
        <begin position="20"/>
        <end position="784"/>
    </location>
</feature>
<dbReference type="InterPro" id="IPR004477">
    <property type="entry name" value="ComEC_N"/>
</dbReference>
<name>A0AB74UHW2_9GAMM</name>